<evidence type="ECO:0008006" key="3">
    <source>
        <dbReference type="Google" id="ProtNLM"/>
    </source>
</evidence>
<dbReference type="Proteomes" id="UP000037931">
    <property type="component" value="Unassembled WGS sequence"/>
</dbReference>
<reference evidence="1 2" key="1">
    <citation type="journal article" date="2015" name="PLoS ONE">
        <title>Rice-Infecting Pseudomonas Genomes Are Highly Accessorized and Harbor Multiple Putative Virulence Mechanisms to Cause Sheath Brown Rot.</title>
        <authorList>
            <person name="Quibod I.L."/>
            <person name="Grande G."/>
            <person name="Oreiro E.G."/>
            <person name="Borja F.N."/>
            <person name="Dossa G.S."/>
            <person name="Mauleon R."/>
            <person name="Cruz C.V."/>
            <person name="Oliva R."/>
        </authorList>
    </citation>
    <scope>NUCLEOTIDE SEQUENCE [LARGE SCALE GENOMIC DNA]</scope>
    <source>
        <strain evidence="1 2">IRRI 6609</strain>
    </source>
</reference>
<evidence type="ECO:0000313" key="1">
    <source>
        <dbReference type="EMBL" id="KPA87963.1"/>
    </source>
</evidence>
<dbReference type="AlphaFoldDB" id="A0A0N0E1Q2"/>
<protein>
    <recommendedName>
        <fullName evidence="3">DUF3829 domain-containing protein</fullName>
    </recommendedName>
</protein>
<dbReference type="InterPro" id="IPR024291">
    <property type="entry name" value="DUF3829"/>
</dbReference>
<organism evidence="1 2">
    <name type="scientific">Pseudomonas asplenii</name>
    <dbReference type="NCBI Taxonomy" id="53407"/>
    <lineage>
        <taxon>Bacteria</taxon>
        <taxon>Pseudomonadati</taxon>
        <taxon>Pseudomonadota</taxon>
        <taxon>Gammaproteobacteria</taxon>
        <taxon>Pseudomonadales</taxon>
        <taxon>Pseudomonadaceae</taxon>
        <taxon>Pseudomonas</taxon>
    </lineage>
</organism>
<evidence type="ECO:0000313" key="2">
    <source>
        <dbReference type="Proteomes" id="UP000037931"/>
    </source>
</evidence>
<dbReference type="EMBL" id="JSYZ01000025">
    <property type="protein sequence ID" value="KPA87963.1"/>
    <property type="molecule type" value="Genomic_DNA"/>
</dbReference>
<dbReference type="Pfam" id="PF12889">
    <property type="entry name" value="DUF3829"/>
    <property type="match status" value="1"/>
</dbReference>
<keyword evidence="2" id="KW-1185">Reference proteome</keyword>
<accession>A0A0N0E1Q2</accession>
<comment type="caution">
    <text evidence="1">The sequence shown here is derived from an EMBL/GenBank/DDBJ whole genome shotgun (WGS) entry which is preliminary data.</text>
</comment>
<gene>
    <name evidence="1" type="ORF">PF66_05540</name>
</gene>
<dbReference type="PATRIC" id="fig|50340.43.peg.3254"/>
<dbReference type="OrthoDB" id="7018884at2"/>
<sequence length="322" mass="37035">MDKRWFLSGGVLLICGLYLLVGTERQQNRFDIWLDRHDSEATAEANALRPLVKCVNVAEVPWRLDREAGQSHRDDDFPSLQRHDYQAIKNDFCKPANAFKASLVDGTRQIGLLADRYLPALTSAQAPGLLDSVSAKPVLPERLEAQFSSVIAESDRKRHAERVQAFLPLSDTLRRELESTELALRPRQLEHLEQKLGRDMHWHLLNYMLQARLGIDRLEAAARRQRLDLPLLGSTRDELRQAQESAEAYRNALPANRRHGPVHELWSRLQQPMQQYQAALEQLASDWRNHAEPQVLSDAFWNVGHRYDVLLALYNRQADVDF</sequence>
<name>A0A0N0E1Q2_9PSED</name>
<dbReference type="STRING" id="50340.PF66_05540"/>
<proteinExistence type="predicted"/>
<dbReference type="RefSeq" id="WP_054064368.1">
    <property type="nucleotide sequence ID" value="NZ_JSYZ01000025.1"/>
</dbReference>